<dbReference type="PROSITE" id="PS51186">
    <property type="entry name" value="GNAT"/>
    <property type="match status" value="1"/>
</dbReference>
<keyword evidence="1" id="KW-0808">Transferase</keyword>
<dbReference type="STRING" id="1798375.A2773_01605"/>
<reference evidence="4 5" key="1">
    <citation type="journal article" date="2016" name="Nat. Commun.">
        <title>Thousands of microbial genomes shed light on interconnected biogeochemical processes in an aquifer system.</title>
        <authorList>
            <person name="Anantharaman K."/>
            <person name="Brown C.T."/>
            <person name="Hug L.A."/>
            <person name="Sharon I."/>
            <person name="Castelle C.J."/>
            <person name="Probst A.J."/>
            <person name="Thomas B.C."/>
            <person name="Singh A."/>
            <person name="Wilkins M.J."/>
            <person name="Karaoz U."/>
            <person name="Brodie E.L."/>
            <person name="Williams K.H."/>
            <person name="Hubbard S.S."/>
            <person name="Banfield J.F."/>
        </authorList>
    </citation>
    <scope>NUCLEOTIDE SEQUENCE [LARGE SCALE GENOMIC DNA]</scope>
</reference>
<dbReference type="Pfam" id="PF00583">
    <property type="entry name" value="Acetyltransf_1"/>
    <property type="match status" value="1"/>
</dbReference>
<dbReference type="EMBL" id="MFJE01000008">
    <property type="protein sequence ID" value="OGG14970.1"/>
    <property type="molecule type" value="Genomic_DNA"/>
</dbReference>
<dbReference type="SUPFAM" id="SSF55729">
    <property type="entry name" value="Acyl-CoA N-acyltransferases (Nat)"/>
    <property type="match status" value="1"/>
</dbReference>
<name>A0A1F5ZR48_9BACT</name>
<dbReference type="GO" id="GO:0016747">
    <property type="term" value="F:acyltransferase activity, transferring groups other than amino-acyl groups"/>
    <property type="evidence" value="ECO:0007669"/>
    <property type="project" value="InterPro"/>
</dbReference>
<evidence type="ECO:0000259" key="3">
    <source>
        <dbReference type="PROSITE" id="PS51186"/>
    </source>
</evidence>
<evidence type="ECO:0000256" key="2">
    <source>
        <dbReference type="ARBA" id="ARBA00023315"/>
    </source>
</evidence>
<accession>A0A1F5ZR48</accession>
<feature type="domain" description="N-acetyltransferase" evidence="3">
    <location>
        <begin position="1"/>
        <end position="162"/>
    </location>
</feature>
<dbReference type="InterPro" id="IPR000182">
    <property type="entry name" value="GNAT_dom"/>
</dbReference>
<dbReference type="AlphaFoldDB" id="A0A1F5ZR48"/>
<evidence type="ECO:0000256" key="1">
    <source>
        <dbReference type="ARBA" id="ARBA00022679"/>
    </source>
</evidence>
<dbReference type="Gene3D" id="3.40.630.30">
    <property type="match status" value="1"/>
</dbReference>
<proteinExistence type="predicted"/>
<dbReference type="InterPro" id="IPR016181">
    <property type="entry name" value="Acyl_CoA_acyltransferase"/>
</dbReference>
<sequence>MIIKKATIEDINLIVQIYRSDMGKFGTGHTTKDLINIEKDLTNEFYELGKNRIILIGFEDERPVGTVQLVFDYVENDSELADGKAVAHIHHLRVAYDLHKTGIGKILMDEAEQLAKARGFKKLTLVVDDWNQNAIEFYLHRGYKQFKQDPAAKEIYVSKHIGI</sequence>
<organism evidence="4 5">
    <name type="scientific">Candidatus Gottesmanbacteria bacterium RIFCSPHIGHO2_01_FULL_39_10</name>
    <dbReference type="NCBI Taxonomy" id="1798375"/>
    <lineage>
        <taxon>Bacteria</taxon>
        <taxon>Candidatus Gottesmaniibacteriota</taxon>
    </lineage>
</organism>
<dbReference type="CDD" id="cd04301">
    <property type="entry name" value="NAT_SF"/>
    <property type="match status" value="1"/>
</dbReference>
<protein>
    <recommendedName>
        <fullName evidence="3">N-acetyltransferase domain-containing protein</fullName>
    </recommendedName>
</protein>
<comment type="caution">
    <text evidence="4">The sequence shown here is derived from an EMBL/GenBank/DDBJ whole genome shotgun (WGS) entry which is preliminary data.</text>
</comment>
<evidence type="ECO:0000313" key="5">
    <source>
        <dbReference type="Proteomes" id="UP000177383"/>
    </source>
</evidence>
<evidence type="ECO:0000313" key="4">
    <source>
        <dbReference type="EMBL" id="OGG14970.1"/>
    </source>
</evidence>
<gene>
    <name evidence="4" type="ORF">A2773_01605</name>
</gene>
<keyword evidence="2" id="KW-0012">Acyltransferase</keyword>
<dbReference type="Proteomes" id="UP000177383">
    <property type="component" value="Unassembled WGS sequence"/>
</dbReference>
<dbReference type="PANTHER" id="PTHR43800:SF1">
    <property type="entry name" value="PEPTIDYL-LYSINE N-ACETYLTRANSFERASE YJAB"/>
    <property type="match status" value="1"/>
</dbReference>
<dbReference type="PANTHER" id="PTHR43800">
    <property type="entry name" value="PEPTIDYL-LYSINE N-ACETYLTRANSFERASE YJAB"/>
    <property type="match status" value="1"/>
</dbReference>